<dbReference type="GO" id="GO:0003866">
    <property type="term" value="F:3-phosphoshikimate 1-carboxyvinyltransferase activity"/>
    <property type="evidence" value="ECO:0007669"/>
    <property type="project" value="UniProtKB-UniRule"/>
</dbReference>
<sequence length="421" mass="44374">MSSIQISPGSLSGAVSVPPSKSAVHRAILCAAMAKGVSTVAPVALSEDIEATMQCVQALGADIRLHKQTLTIDGAGLFSKRDVLLDCGESGSTLRFLIPIAAAGGVLAHFTGKGRLPRRPIGVYLDCLPPKGVSLKTQGGLPLTISGQLKSGSYHLPGNISSQFITGLLLSLPLLDGDSEIILTSALESEGYIDMTLQTMRAFGVTAEKTTTGYMVKGRQRYLPNVNYVCEGDWSQAAFFMAAGTLGGNLKITGLDPCSVQGDRACLHLFKQFGASVRQSGNAVTVTQGALHAIDIDARQIPDLVPILAVVAAFAKGKTVIYGAQRLRIKESDRLKAIYSGLQTLGANITETDDGLVIQGVPSLHGGTVQGYNDHRIVMALSIAALNASGPVVITDRESICKSYPSFFEEYKRLGGNTKNL</sequence>
<feature type="binding site" evidence="7">
    <location>
        <position position="330"/>
    </location>
    <ligand>
        <name>3-phosphoshikimate</name>
        <dbReference type="ChEBI" id="CHEBI:145989"/>
    </ligand>
</feature>
<feature type="binding site" evidence="7">
    <location>
        <position position="161"/>
    </location>
    <ligand>
        <name>3-phosphoshikimate</name>
        <dbReference type="ChEBI" id="CHEBI:145989"/>
    </ligand>
</feature>
<protein>
    <recommendedName>
        <fullName evidence="7">3-phosphoshikimate 1-carboxyvinyltransferase</fullName>
        <ecNumber evidence="7">2.5.1.19</ecNumber>
    </recommendedName>
    <alternativeName>
        <fullName evidence="7">5-enolpyruvylshikimate-3-phosphate synthase</fullName>
        <shortName evidence="7">EPSP synthase</shortName>
        <shortName evidence="7">EPSPS</shortName>
    </alternativeName>
</protein>
<feature type="binding site" evidence="7">
    <location>
        <position position="91"/>
    </location>
    <ligand>
        <name>phosphoenolpyruvate</name>
        <dbReference type="ChEBI" id="CHEBI:58702"/>
    </ligand>
</feature>
<evidence type="ECO:0000256" key="4">
    <source>
        <dbReference type="ARBA" id="ARBA00022679"/>
    </source>
</evidence>
<feature type="binding site" evidence="7">
    <location>
        <position position="376"/>
    </location>
    <ligand>
        <name>phosphoenolpyruvate</name>
        <dbReference type="ChEBI" id="CHEBI:58702"/>
    </ligand>
</feature>
<dbReference type="InterPro" id="IPR036968">
    <property type="entry name" value="Enolpyruvate_Tfrase_sf"/>
</dbReference>
<dbReference type="HAMAP" id="MF_00210">
    <property type="entry name" value="EPSP_synth"/>
    <property type="match status" value="1"/>
</dbReference>
<dbReference type="Pfam" id="PF00275">
    <property type="entry name" value="EPSP_synthase"/>
    <property type="match status" value="1"/>
</dbReference>
<dbReference type="SUPFAM" id="SSF55205">
    <property type="entry name" value="EPT/RTPC-like"/>
    <property type="match status" value="1"/>
</dbReference>
<dbReference type="GO" id="GO:0009073">
    <property type="term" value="P:aromatic amino acid family biosynthetic process"/>
    <property type="evidence" value="ECO:0007669"/>
    <property type="project" value="UniProtKB-KW"/>
</dbReference>
<reference evidence="9" key="2">
    <citation type="journal article" date="2021" name="PeerJ">
        <title>Extensive microbial diversity within the chicken gut microbiome revealed by metagenomics and culture.</title>
        <authorList>
            <person name="Gilroy R."/>
            <person name="Ravi A."/>
            <person name="Getino M."/>
            <person name="Pursley I."/>
            <person name="Horton D.L."/>
            <person name="Alikhan N.F."/>
            <person name="Baker D."/>
            <person name="Gharbi K."/>
            <person name="Hall N."/>
            <person name="Watson M."/>
            <person name="Adriaenssens E.M."/>
            <person name="Foster-Nyarko E."/>
            <person name="Jarju S."/>
            <person name="Secka A."/>
            <person name="Antonio M."/>
            <person name="Oren A."/>
            <person name="Chaudhuri R.R."/>
            <person name="La Ragione R."/>
            <person name="Hildebrand F."/>
            <person name="Pallen M.J."/>
        </authorList>
    </citation>
    <scope>NUCLEOTIDE SEQUENCE</scope>
    <source>
        <strain evidence="9">ChiSjej1B19-3389</strain>
    </source>
</reference>
<dbReference type="AlphaFoldDB" id="A0A9D0ZJT6"/>
<evidence type="ECO:0000256" key="6">
    <source>
        <dbReference type="ARBA" id="ARBA00044633"/>
    </source>
</evidence>
<comment type="subcellular location">
    <subcellularLocation>
        <location evidence="7">Cytoplasm</location>
    </subcellularLocation>
</comment>
<feature type="binding site" evidence="7">
    <location>
        <position position="334"/>
    </location>
    <ligand>
        <name>phosphoenolpyruvate</name>
        <dbReference type="ChEBI" id="CHEBI:58702"/>
    </ligand>
</feature>
<dbReference type="InterPro" id="IPR013792">
    <property type="entry name" value="RNA3'P_cycl/enolpyr_Trfase_a/b"/>
</dbReference>
<dbReference type="Proteomes" id="UP000886787">
    <property type="component" value="Unassembled WGS sequence"/>
</dbReference>
<keyword evidence="4 7" id="KW-0808">Transferase</keyword>
<dbReference type="InterPro" id="IPR006264">
    <property type="entry name" value="EPSP_synthase"/>
</dbReference>
<feature type="binding site" evidence="7">
    <location>
        <position position="163"/>
    </location>
    <ligand>
        <name>3-phosphoshikimate</name>
        <dbReference type="ChEBI" id="CHEBI:145989"/>
    </ligand>
</feature>
<evidence type="ECO:0000256" key="7">
    <source>
        <dbReference type="HAMAP-Rule" id="MF_00210"/>
    </source>
</evidence>
<dbReference type="Gene3D" id="3.65.10.10">
    <property type="entry name" value="Enolpyruvate transferase domain"/>
    <property type="match status" value="2"/>
</dbReference>
<gene>
    <name evidence="7 9" type="primary">aroA</name>
    <name evidence="9" type="ORF">IAD32_05450</name>
</gene>
<feature type="domain" description="Enolpyruvate transferase" evidence="8">
    <location>
        <begin position="8"/>
        <end position="409"/>
    </location>
</feature>
<dbReference type="PANTHER" id="PTHR21090">
    <property type="entry name" value="AROM/DEHYDROQUINATE SYNTHASE"/>
    <property type="match status" value="1"/>
</dbReference>
<feature type="binding site" evidence="7">
    <location>
        <position position="189"/>
    </location>
    <ligand>
        <name>3-phosphoshikimate</name>
        <dbReference type="ChEBI" id="CHEBI:145989"/>
    </ligand>
</feature>
<feature type="binding site" evidence="7">
    <location>
        <position position="163"/>
    </location>
    <ligand>
        <name>phosphoenolpyruvate</name>
        <dbReference type="ChEBI" id="CHEBI:58702"/>
    </ligand>
</feature>
<keyword evidence="7" id="KW-0963">Cytoplasm</keyword>
<dbReference type="GO" id="GO:0008652">
    <property type="term" value="P:amino acid biosynthetic process"/>
    <property type="evidence" value="ECO:0007669"/>
    <property type="project" value="UniProtKB-KW"/>
</dbReference>
<evidence type="ECO:0000256" key="2">
    <source>
        <dbReference type="ARBA" id="ARBA00009948"/>
    </source>
</evidence>
<proteinExistence type="inferred from homology"/>
<feature type="active site" description="Proton acceptor" evidence="7">
    <location>
        <position position="303"/>
    </location>
</feature>
<evidence type="ECO:0000313" key="9">
    <source>
        <dbReference type="EMBL" id="HIQ80716.1"/>
    </source>
</evidence>
<comment type="caution">
    <text evidence="7">Lacks conserved residue(s) required for the propagation of feature annotation.</text>
</comment>
<feature type="binding site" evidence="7">
    <location>
        <position position="303"/>
    </location>
    <ligand>
        <name>3-phosphoshikimate</name>
        <dbReference type="ChEBI" id="CHEBI:145989"/>
    </ligand>
</feature>
<evidence type="ECO:0000259" key="8">
    <source>
        <dbReference type="Pfam" id="PF00275"/>
    </source>
</evidence>
<dbReference type="PANTHER" id="PTHR21090:SF5">
    <property type="entry name" value="PENTAFUNCTIONAL AROM POLYPEPTIDE"/>
    <property type="match status" value="1"/>
</dbReference>
<dbReference type="NCBIfam" id="TIGR01356">
    <property type="entry name" value="aroA"/>
    <property type="match status" value="1"/>
</dbReference>
<dbReference type="CDD" id="cd01556">
    <property type="entry name" value="EPSP_synthase"/>
    <property type="match status" value="1"/>
</dbReference>
<evidence type="ECO:0000256" key="5">
    <source>
        <dbReference type="ARBA" id="ARBA00023141"/>
    </source>
</evidence>
<organism evidence="9 10">
    <name type="scientific">Candidatus Scatavimonas merdigallinarum</name>
    <dbReference type="NCBI Taxonomy" id="2840914"/>
    <lineage>
        <taxon>Bacteria</taxon>
        <taxon>Bacillati</taxon>
        <taxon>Bacillota</taxon>
        <taxon>Clostridia</taxon>
        <taxon>Eubacteriales</taxon>
        <taxon>Oscillospiraceae</taxon>
        <taxon>Oscillospiraceae incertae sedis</taxon>
        <taxon>Candidatus Scatavimonas</taxon>
    </lineage>
</organism>
<dbReference type="InterPro" id="IPR001986">
    <property type="entry name" value="Enolpyruvate_Tfrase_dom"/>
</dbReference>
<dbReference type="InterPro" id="IPR023193">
    <property type="entry name" value="EPSP_synthase_CS"/>
</dbReference>
<dbReference type="PROSITE" id="PS00885">
    <property type="entry name" value="EPSP_SYNTHASE_2"/>
    <property type="match status" value="1"/>
</dbReference>
<evidence type="ECO:0000313" key="10">
    <source>
        <dbReference type="Proteomes" id="UP000886787"/>
    </source>
</evidence>
<feature type="binding site" evidence="7">
    <location>
        <position position="402"/>
    </location>
    <ligand>
        <name>phosphoenolpyruvate</name>
        <dbReference type="ChEBI" id="CHEBI:58702"/>
    </ligand>
</feature>
<feature type="binding site" evidence="7">
    <location>
        <position position="26"/>
    </location>
    <ligand>
        <name>3-phosphoshikimate</name>
        <dbReference type="ChEBI" id="CHEBI:145989"/>
    </ligand>
</feature>
<dbReference type="EMBL" id="DVFW01000026">
    <property type="protein sequence ID" value="HIQ80716.1"/>
    <property type="molecule type" value="Genomic_DNA"/>
</dbReference>
<accession>A0A9D0ZJT6</accession>
<feature type="binding site" evidence="7">
    <location>
        <position position="22"/>
    </location>
    <ligand>
        <name>3-phosphoshikimate</name>
        <dbReference type="ChEBI" id="CHEBI:145989"/>
    </ligand>
</feature>
<dbReference type="EC" id="2.5.1.19" evidence="7"/>
<comment type="subunit">
    <text evidence="7">Monomer.</text>
</comment>
<dbReference type="GO" id="GO:0009423">
    <property type="term" value="P:chorismate biosynthetic process"/>
    <property type="evidence" value="ECO:0007669"/>
    <property type="project" value="UniProtKB-UniRule"/>
</dbReference>
<keyword evidence="3 7" id="KW-0028">Amino-acid biosynthesis</keyword>
<evidence type="ECO:0000256" key="3">
    <source>
        <dbReference type="ARBA" id="ARBA00022605"/>
    </source>
</evidence>
<feature type="binding site" evidence="7">
    <location>
        <position position="21"/>
    </location>
    <ligand>
        <name>phosphoenolpyruvate</name>
        <dbReference type="ChEBI" id="CHEBI:58702"/>
    </ligand>
</feature>
<comment type="function">
    <text evidence="7">Catalyzes the transfer of the enolpyruvyl moiety of phosphoenolpyruvate (PEP) to the 5-hydroxyl of shikimate-3-phosphate (S3P) to produce enolpyruvyl shikimate-3-phosphate and inorganic phosphate.</text>
</comment>
<feature type="binding site" evidence="7">
    <location>
        <position position="21"/>
    </location>
    <ligand>
        <name>3-phosphoshikimate</name>
        <dbReference type="ChEBI" id="CHEBI:145989"/>
    </ligand>
</feature>
<keyword evidence="5 7" id="KW-0057">Aromatic amino acid biosynthesis</keyword>
<comment type="caution">
    <text evidence="9">The sequence shown here is derived from an EMBL/GenBank/DDBJ whole genome shotgun (WGS) entry which is preliminary data.</text>
</comment>
<comment type="pathway">
    <text evidence="1 7">Metabolic intermediate biosynthesis; chorismate biosynthesis; chorismate from D-erythrose 4-phosphate and phosphoenolpyruvate: step 6/7.</text>
</comment>
<evidence type="ECO:0000256" key="1">
    <source>
        <dbReference type="ARBA" id="ARBA00004811"/>
    </source>
</evidence>
<dbReference type="PIRSF" id="PIRSF000505">
    <property type="entry name" value="EPSPS"/>
    <property type="match status" value="1"/>
</dbReference>
<feature type="binding site" evidence="7">
    <location>
        <position position="119"/>
    </location>
    <ligand>
        <name>phosphoenolpyruvate</name>
        <dbReference type="ChEBI" id="CHEBI:58702"/>
    </ligand>
</feature>
<dbReference type="GO" id="GO:0005737">
    <property type="term" value="C:cytoplasm"/>
    <property type="evidence" value="ECO:0007669"/>
    <property type="project" value="UniProtKB-SubCell"/>
</dbReference>
<comment type="similarity">
    <text evidence="2 7">Belongs to the EPSP synthase family.</text>
</comment>
<reference evidence="9" key="1">
    <citation type="submission" date="2020-10" db="EMBL/GenBank/DDBJ databases">
        <authorList>
            <person name="Gilroy R."/>
        </authorList>
    </citation>
    <scope>NUCLEOTIDE SEQUENCE</scope>
    <source>
        <strain evidence="9">ChiSjej1B19-3389</strain>
    </source>
</reference>
<comment type="catalytic activity">
    <reaction evidence="6">
        <text>3-phosphoshikimate + phosphoenolpyruvate = 5-O-(1-carboxyvinyl)-3-phosphoshikimate + phosphate</text>
        <dbReference type="Rhea" id="RHEA:21256"/>
        <dbReference type="ChEBI" id="CHEBI:43474"/>
        <dbReference type="ChEBI" id="CHEBI:57701"/>
        <dbReference type="ChEBI" id="CHEBI:58702"/>
        <dbReference type="ChEBI" id="CHEBI:145989"/>
        <dbReference type="EC" id="2.5.1.19"/>
    </reaction>
    <physiologicalReaction direction="left-to-right" evidence="6">
        <dbReference type="Rhea" id="RHEA:21257"/>
    </physiologicalReaction>
</comment>
<feature type="binding site" evidence="7">
    <location>
        <position position="162"/>
    </location>
    <ligand>
        <name>3-phosphoshikimate</name>
        <dbReference type="ChEBI" id="CHEBI:145989"/>
    </ligand>
</feature>
<name>A0A9D0ZJT6_9FIRM</name>